<dbReference type="EMBL" id="ACQT01000106">
    <property type="protein sequence ID" value="EER59669.1"/>
    <property type="molecule type" value="Genomic_DNA"/>
</dbReference>
<dbReference type="Proteomes" id="UP000003856">
    <property type="component" value="Unassembled WGS sequence"/>
</dbReference>
<evidence type="ECO:0000256" key="1">
    <source>
        <dbReference type="ARBA" id="ARBA00001933"/>
    </source>
</evidence>
<keyword evidence="2 3" id="KW-0663">Pyridoxal phosphate</keyword>
<dbReference type="InterPro" id="IPR015422">
    <property type="entry name" value="PyrdxlP-dep_Trfase_small"/>
</dbReference>
<sequence length="403" mass="41741">MTTPESMDHQGTTARPWGLRTLAVHAGQAPDPATGAIAPPIVATSAFAYDDFDVGERRFNGQAPGYVYSRFANPTVAAFERKMAALEGGESAVGFASGMAAISASLLGLLKAGDTVACVGTLYGGTDGVMRSLLPRLGVSVRHFRSVEALCTGLEAGTRIVYVETPSNPTLEVIDVRQVARMAREAGAISVADNTFATPCLTQPLALGVDVVVHSATKFISGHGDATGGVAVGSAELMGLVRSAGMGQLGGCLSPHEAAMLLRGLKTLPLRVDAACTSAEAVAHWLQSHPAVARVYYPGLSMHPGHGVAVQQMRRFGAIVSLDLRGGRAAARRFLDGLRIVTQAVSVGDADSLACHPASTTHHGMPEAVRLANGVSDALVRMSVGVEDTEDLLADIAQALARV</sequence>
<comment type="cofactor">
    <cofactor evidence="1 4">
        <name>pyridoxal 5'-phosphate</name>
        <dbReference type="ChEBI" id="CHEBI:597326"/>
    </cofactor>
</comment>
<dbReference type="InterPro" id="IPR015424">
    <property type="entry name" value="PyrdxlP-dep_Trfase"/>
</dbReference>
<accession>C5T776</accession>
<evidence type="ECO:0000256" key="3">
    <source>
        <dbReference type="PIRSR" id="PIRSR001434-2"/>
    </source>
</evidence>
<comment type="similarity">
    <text evidence="4">Belongs to the trans-sulfuration enzymes family.</text>
</comment>
<dbReference type="SUPFAM" id="SSF53383">
    <property type="entry name" value="PLP-dependent transferases"/>
    <property type="match status" value="1"/>
</dbReference>
<evidence type="ECO:0000256" key="4">
    <source>
        <dbReference type="RuleBase" id="RU362118"/>
    </source>
</evidence>
<protein>
    <submittedName>
        <fullName evidence="5">Cystathionine gamma-synthase</fullName>
        <ecNumber evidence="5">2.5.1.48</ecNumber>
    </submittedName>
</protein>
<dbReference type="Pfam" id="PF01053">
    <property type="entry name" value="Cys_Met_Meta_PP"/>
    <property type="match status" value="1"/>
</dbReference>
<dbReference type="EC" id="2.5.1.48" evidence="5"/>
<dbReference type="RefSeq" id="WP_005797636.1">
    <property type="nucleotide sequence ID" value="NZ_ACQT01000106.1"/>
</dbReference>
<dbReference type="InterPro" id="IPR054542">
    <property type="entry name" value="Cys_met_metab_PP"/>
</dbReference>
<dbReference type="PROSITE" id="PS00868">
    <property type="entry name" value="CYS_MET_METAB_PP"/>
    <property type="match status" value="1"/>
</dbReference>
<dbReference type="PIRSF" id="PIRSF001434">
    <property type="entry name" value="CGS"/>
    <property type="match status" value="1"/>
</dbReference>
<feature type="modified residue" description="N6-(pyridoxal phosphate)lysine" evidence="3">
    <location>
        <position position="218"/>
    </location>
</feature>
<organism evidence="5 6">
    <name type="scientific">Acidovorax delafieldii 2AN</name>
    <dbReference type="NCBI Taxonomy" id="573060"/>
    <lineage>
        <taxon>Bacteria</taxon>
        <taxon>Pseudomonadati</taxon>
        <taxon>Pseudomonadota</taxon>
        <taxon>Betaproteobacteria</taxon>
        <taxon>Burkholderiales</taxon>
        <taxon>Comamonadaceae</taxon>
        <taxon>Acidovorax</taxon>
    </lineage>
</organism>
<gene>
    <name evidence="5" type="ORF">AcdelDRAFT_2756</name>
</gene>
<reference evidence="5 6" key="1">
    <citation type="submission" date="2009-05" db="EMBL/GenBank/DDBJ databases">
        <title>The draft genome of Acidovorax delafieldii 2AN.</title>
        <authorList>
            <consortium name="US DOE Joint Genome Institute (JGI-PGF)"/>
            <person name="Lucas S."/>
            <person name="Copeland A."/>
            <person name="Lapidus A."/>
            <person name="Glavina del Rio T."/>
            <person name="Tice H."/>
            <person name="Bruce D."/>
            <person name="Goodwin L."/>
            <person name="Pitluck S."/>
            <person name="Larimer F."/>
            <person name="Land M.L."/>
            <person name="Hauser L."/>
            <person name="Shelobolina E.S."/>
            <person name="Picardal F."/>
            <person name="Roden E."/>
            <person name="Emerson D."/>
        </authorList>
    </citation>
    <scope>NUCLEOTIDE SEQUENCE [LARGE SCALE GENOMIC DNA]</scope>
    <source>
        <strain evidence="5 6">2AN</strain>
    </source>
</reference>
<dbReference type="GO" id="GO:0009086">
    <property type="term" value="P:methionine biosynthetic process"/>
    <property type="evidence" value="ECO:0007669"/>
    <property type="project" value="UniProtKB-ARBA"/>
</dbReference>
<keyword evidence="5" id="KW-0808">Transferase</keyword>
<dbReference type="GO" id="GO:0004123">
    <property type="term" value="F:cystathionine gamma-lyase activity"/>
    <property type="evidence" value="ECO:0007669"/>
    <property type="project" value="TreeGrafter"/>
</dbReference>
<dbReference type="PANTHER" id="PTHR11808:SF85">
    <property type="entry name" value="CYSTATHIONINE GAMMA-LYASE-RELATED"/>
    <property type="match status" value="1"/>
</dbReference>
<dbReference type="InterPro" id="IPR000277">
    <property type="entry name" value="Cys/Met-Metab_PyrdxlP-dep_enz"/>
</dbReference>
<dbReference type="GO" id="GO:0030170">
    <property type="term" value="F:pyridoxal phosphate binding"/>
    <property type="evidence" value="ECO:0007669"/>
    <property type="project" value="InterPro"/>
</dbReference>
<dbReference type="GO" id="GO:0019343">
    <property type="term" value="P:cysteine biosynthetic process via cystathionine"/>
    <property type="evidence" value="ECO:0007669"/>
    <property type="project" value="TreeGrafter"/>
</dbReference>
<dbReference type="Gene3D" id="3.90.1150.10">
    <property type="entry name" value="Aspartate Aminotransferase, domain 1"/>
    <property type="match status" value="1"/>
</dbReference>
<dbReference type="GO" id="GO:0003962">
    <property type="term" value="F:cystathionine gamma-synthase activity"/>
    <property type="evidence" value="ECO:0007669"/>
    <property type="project" value="UniProtKB-EC"/>
</dbReference>
<keyword evidence="6" id="KW-1185">Reference proteome</keyword>
<evidence type="ECO:0000313" key="6">
    <source>
        <dbReference type="Proteomes" id="UP000003856"/>
    </source>
</evidence>
<evidence type="ECO:0000313" key="5">
    <source>
        <dbReference type="EMBL" id="EER59669.1"/>
    </source>
</evidence>
<dbReference type="PANTHER" id="PTHR11808">
    <property type="entry name" value="TRANS-SULFURATION ENZYME FAMILY MEMBER"/>
    <property type="match status" value="1"/>
</dbReference>
<dbReference type="InterPro" id="IPR015421">
    <property type="entry name" value="PyrdxlP-dep_Trfase_major"/>
</dbReference>
<dbReference type="FunFam" id="3.90.1150.10:FF:000033">
    <property type="entry name" value="Cystathionine gamma-synthase"/>
    <property type="match status" value="1"/>
</dbReference>
<dbReference type="GO" id="GO:0019346">
    <property type="term" value="P:transsulfuration"/>
    <property type="evidence" value="ECO:0007669"/>
    <property type="project" value="InterPro"/>
</dbReference>
<dbReference type="PATRIC" id="fig|573060.9.peg.2311"/>
<dbReference type="Gene3D" id="3.40.640.10">
    <property type="entry name" value="Type I PLP-dependent aspartate aminotransferase-like (Major domain)"/>
    <property type="match status" value="1"/>
</dbReference>
<dbReference type="AlphaFoldDB" id="C5T776"/>
<dbReference type="GO" id="GO:0005737">
    <property type="term" value="C:cytoplasm"/>
    <property type="evidence" value="ECO:0007669"/>
    <property type="project" value="TreeGrafter"/>
</dbReference>
<comment type="caution">
    <text evidence="5">The sequence shown here is derived from an EMBL/GenBank/DDBJ whole genome shotgun (WGS) entry which is preliminary data.</text>
</comment>
<dbReference type="FunFam" id="3.40.640.10:FF:000046">
    <property type="entry name" value="Cystathionine gamma-lyase"/>
    <property type="match status" value="1"/>
</dbReference>
<name>C5T776_ACIDE</name>
<evidence type="ECO:0000256" key="2">
    <source>
        <dbReference type="ARBA" id="ARBA00022898"/>
    </source>
</evidence>
<dbReference type="CDD" id="cd00614">
    <property type="entry name" value="CGS_like"/>
    <property type="match status" value="1"/>
</dbReference>
<proteinExistence type="inferred from homology"/>